<comment type="caution">
    <text evidence="1">The sequence shown here is derived from an EMBL/GenBank/DDBJ whole genome shotgun (WGS) entry which is preliminary data.</text>
</comment>
<dbReference type="InterPro" id="IPR007709">
    <property type="entry name" value="N-FG_amidohydro"/>
</dbReference>
<dbReference type="Gene3D" id="3.40.630.40">
    <property type="entry name" value="Zn-dependent exopeptidases"/>
    <property type="match status" value="1"/>
</dbReference>
<dbReference type="Pfam" id="PF05013">
    <property type="entry name" value="FGase"/>
    <property type="match status" value="1"/>
</dbReference>
<proteinExistence type="predicted"/>
<dbReference type="PIRSF" id="PIRSF029730">
    <property type="entry name" value="UCP029730"/>
    <property type="match status" value="1"/>
</dbReference>
<dbReference type="RefSeq" id="WP_106222661.1">
    <property type="nucleotide sequence ID" value="NZ_PVWP01000010.1"/>
</dbReference>
<dbReference type="Proteomes" id="UP000238218">
    <property type="component" value="Unassembled WGS sequence"/>
</dbReference>
<dbReference type="EMBL" id="PVWP01000010">
    <property type="protein sequence ID" value="PSB36352.1"/>
    <property type="molecule type" value="Genomic_DNA"/>
</dbReference>
<organism evidence="1 2">
    <name type="scientific">Aphanothece cf. minutissima CCALA 015</name>
    <dbReference type="NCBI Taxonomy" id="2107695"/>
    <lineage>
        <taxon>Bacteria</taxon>
        <taxon>Bacillati</taxon>
        <taxon>Cyanobacteriota</taxon>
        <taxon>Cyanophyceae</taxon>
        <taxon>Oscillatoriophycideae</taxon>
        <taxon>Chroococcales</taxon>
        <taxon>Aphanothecaceae</taxon>
        <taxon>Aphanothece</taxon>
    </lineage>
</organism>
<name>A0ABX5F7T1_9CHRO</name>
<sequence>MRHESLLGAADPAVFRIANPAGRSPVLLTADHAGRAIPARLGTLGLDARLLATHGACDLGVEGLGLLLAQRLDAFLILHNYSRLVIDANRPPGAPDSIVSHCEQTAIEANIHLSPNGRQQRLVELFHPYHHRIAAELDARTARCQPSVLVTLHSFTPVLGEDVRPWHVGVLHGRDGRLARRVRQGLQREPGLRVGDNQPYAVSDASDHTLLVHGEGRRIPHVELEVRQDLLASESGRQAWAQRLAGVLEDALAEGFPSHPGGPASIG</sequence>
<evidence type="ECO:0000313" key="1">
    <source>
        <dbReference type="EMBL" id="PSB36352.1"/>
    </source>
</evidence>
<dbReference type="SUPFAM" id="SSF53187">
    <property type="entry name" value="Zn-dependent exopeptidases"/>
    <property type="match status" value="1"/>
</dbReference>
<accession>A0ABX5F7T1</accession>
<keyword evidence="2" id="KW-1185">Reference proteome</keyword>
<reference evidence="1 2" key="1">
    <citation type="submission" date="2018-02" db="EMBL/GenBank/DDBJ databases">
        <authorList>
            <person name="Moore K."/>
            <person name="Momper L."/>
        </authorList>
    </citation>
    <scope>NUCLEOTIDE SEQUENCE [LARGE SCALE GENOMIC DNA]</scope>
    <source>
        <strain evidence="1 2">CCALA 015</strain>
    </source>
</reference>
<reference evidence="1 2" key="2">
    <citation type="submission" date="2018-03" db="EMBL/GenBank/DDBJ databases">
        <title>The ancient ancestry and fast evolution of plastids.</title>
        <authorList>
            <person name="Moore K.R."/>
            <person name="Magnabosco C."/>
            <person name="Momper L."/>
            <person name="Gold D.A."/>
            <person name="Bosak T."/>
            <person name="Fournier G.P."/>
        </authorList>
    </citation>
    <scope>NUCLEOTIDE SEQUENCE [LARGE SCALE GENOMIC DNA]</scope>
    <source>
        <strain evidence="1 2">CCALA 015</strain>
    </source>
</reference>
<dbReference type="InterPro" id="IPR011227">
    <property type="entry name" value="UCP029730"/>
</dbReference>
<evidence type="ECO:0000313" key="2">
    <source>
        <dbReference type="Proteomes" id="UP000238218"/>
    </source>
</evidence>
<protein>
    <submittedName>
        <fullName evidence="1">N-formylglutamate amidohydrolase</fullName>
    </submittedName>
</protein>
<gene>
    <name evidence="1" type="ORF">C7B81_13955</name>
</gene>